<keyword evidence="2" id="KW-1185">Reference proteome</keyword>
<reference evidence="1" key="1">
    <citation type="submission" date="2020-08" db="EMBL/GenBank/DDBJ databases">
        <authorList>
            <person name="Hu Y."/>
            <person name="Nguyen S.V."/>
            <person name="Li F."/>
            <person name="Fanning S."/>
        </authorList>
    </citation>
    <scope>NUCLEOTIDE SEQUENCE</scope>
    <source>
        <strain evidence="1">SYSU D8009</strain>
    </source>
</reference>
<dbReference type="Proteomes" id="UP000600101">
    <property type="component" value="Unassembled WGS sequence"/>
</dbReference>
<name>A0A9X0R3L3_9PROT</name>
<accession>A0A9X0R3L3</accession>
<evidence type="ECO:0000313" key="1">
    <source>
        <dbReference type="EMBL" id="MBC4019251.1"/>
    </source>
</evidence>
<proteinExistence type="predicted"/>
<dbReference type="EMBL" id="JACOMF010000150">
    <property type="protein sequence ID" value="MBC4019251.1"/>
    <property type="molecule type" value="Genomic_DNA"/>
</dbReference>
<comment type="caution">
    <text evidence="1">The sequence shown here is derived from an EMBL/GenBank/DDBJ whole genome shotgun (WGS) entry which is preliminary data.</text>
</comment>
<gene>
    <name evidence="1" type="ORF">H7965_28970</name>
</gene>
<protein>
    <recommendedName>
        <fullName evidence="3">Transposase</fullName>
    </recommendedName>
</protein>
<organism evidence="1 2">
    <name type="scientific">Siccirubricoccus deserti</name>
    <dbReference type="NCBI Taxonomy" id="2013562"/>
    <lineage>
        <taxon>Bacteria</taxon>
        <taxon>Pseudomonadati</taxon>
        <taxon>Pseudomonadota</taxon>
        <taxon>Alphaproteobacteria</taxon>
        <taxon>Acetobacterales</taxon>
        <taxon>Roseomonadaceae</taxon>
        <taxon>Siccirubricoccus</taxon>
    </lineage>
</organism>
<sequence length="115" mass="12519">MASTEPDFRTIANFRQRHLTALADLFGQLLRLCRAAGLVRLGHVALDGANIQTNFSRHKAISCGRMKTAETMLAAEVSVCLARAEAAVAAEGARHSADRRGHAIPDWVADKVRRL</sequence>
<evidence type="ECO:0008006" key="3">
    <source>
        <dbReference type="Google" id="ProtNLM"/>
    </source>
</evidence>
<evidence type="ECO:0000313" key="2">
    <source>
        <dbReference type="Proteomes" id="UP000600101"/>
    </source>
</evidence>
<dbReference type="AlphaFoldDB" id="A0A9X0R3L3"/>